<dbReference type="OrthoDB" id="2247093at2759"/>
<evidence type="ECO:0000313" key="3">
    <source>
        <dbReference type="Proteomes" id="UP000244855"/>
    </source>
</evidence>
<dbReference type="STRING" id="97972.A0A2V1CZR4"/>
<keyword evidence="3" id="KW-1185">Reference proteome</keyword>
<evidence type="ECO:0000313" key="2">
    <source>
        <dbReference type="EMBL" id="PVH91268.1"/>
    </source>
</evidence>
<organism evidence="2 3">
    <name type="scientific">Periconia macrospinosa</name>
    <dbReference type="NCBI Taxonomy" id="97972"/>
    <lineage>
        <taxon>Eukaryota</taxon>
        <taxon>Fungi</taxon>
        <taxon>Dikarya</taxon>
        <taxon>Ascomycota</taxon>
        <taxon>Pezizomycotina</taxon>
        <taxon>Dothideomycetes</taxon>
        <taxon>Pleosporomycetidae</taxon>
        <taxon>Pleosporales</taxon>
        <taxon>Massarineae</taxon>
        <taxon>Periconiaceae</taxon>
        <taxon>Periconia</taxon>
    </lineage>
</organism>
<feature type="compositionally biased region" description="Polar residues" evidence="1">
    <location>
        <begin position="73"/>
        <end position="93"/>
    </location>
</feature>
<dbReference type="EMBL" id="KZ805908">
    <property type="protein sequence ID" value="PVH91268.1"/>
    <property type="molecule type" value="Genomic_DNA"/>
</dbReference>
<feature type="compositionally biased region" description="Pro residues" evidence="1">
    <location>
        <begin position="189"/>
        <end position="201"/>
    </location>
</feature>
<feature type="region of interest" description="Disordered" evidence="1">
    <location>
        <begin position="148"/>
        <end position="201"/>
    </location>
</feature>
<dbReference type="AlphaFoldDB" id="A0A2V1CZR4"/>
<feature type="region of interest" description="Disordered" evidence="1">
    <location>
        <begin position="64"/>
        <end position="133"/>
    </location>
</feature>
<feature type="compositionally biased region" description="Polar residues" evidence="1">
    <location>
        <begin position="35"/>
        <end position="47"/>
    </location>
</feature>
<protein>
    <submittedName>
        <fullName evidence="2">Uncharacterized protein</fullName>
    </submittedName>
</protein>
<gene>
    <name evidence="2" type="ORF">DM02DRAFT_678168</name>
</gene>
<dbReference type="Proteomes" id="UP000244855">
    <property type="component" value="Unassembled WGS sequence"/>
</dbReference>
<accession>A0A2V1CZR4</accession>
<reference evidence="2 3" key="1">
    <citation type="journal article" date="2018" name="Sci. Rep.">
        <title>Comparative genomics provides insights into the lifestyle and reveals functional heterogeneity of dark septate endophytic fungi.</title>
        <authorList>
            <person name="Knapp D.G."/>
            <person name="Nemeth J.B."/>
            <person name="Barry K."/>
            <person name="Hainaut M."/>
            <person name="Henrissat B."/>
            <person name="Johnson J."/>
            <person name="Kuo A."/>
            <person name="Lim J.H.P."/>
            <person name="Lipzen A."/>
            <person name="Nolan M."/>
            <person name="Ohm R.A."/>
            <person name="Tamas L."/>
            <person name="Grigoriev I.V."/>
            <person name="Spatafora J.W."/>
            <person name="Nagy L.G."/>
            <person name="Kovacs G.M."/>
        </authorList>
    </citation>
    <scope>NUCLEOTIDE SEQUENCE [LARGE SCALE GENOMIC DNA]</scope>
    <source>
        <strain evidence="2 3">DSE2036</strain>
    </source>
</reference>
<sequence>MSQSQTSGSHTTAVSAAAVENVPVLPPPLRHMSKSPPTTLSTNQRSGSLLGVHSILNPQAELVEQERNRRRSASQQMETPSPIDTQPSQSLPSISRPVSVDSTQGNAQARLFQPPERPSNRHLMSPRSPTMHRNQSISVLARPTGTIDAHTSPFLSTPSTGGGRVLGPEPTSQPSLPTPPGGGRGGFYPPMPSSAPTPPPGMSRMGFLHHLRQQGIWLSLWA</sequence>
<name>A0A2V1CZR4_9PLEO</name>
<feature type="region of interest" description="Disordered" evidence="1">
    <location>
        <begin position="1"/>
        <end position="48"/>
    </location>
</feature>
<proteinExistence type="predicted"/>
<feature type="compositionally biased region" description="Polar residues" evidence="1">
    <location>
        <begin position="1"/>
        <end position="14"/>
    </location>
</feature>
<evidence type="ECO:0000256" key="1">
    <source>
        <dbReference type="SAM" id="MobiDB-lite"/>
    </source>
</evidence>